<name>A0A417XW57_9ACTN</name>
<evidence type="ECO:0000313" key="2">
    <source>
        <dbReference type="Proteomes" id="UP000283644"/>
    </source>
</evidence>
<dbReference type="GO" id="GO:0019748">
    <property type="term" value="P:secondary metabolic process"/>
    <property type="evidence" value="ECO:0007669"/>
    <property type="project" value="InterPro"/>
</dbReference>
<protein>
    <submittedName>
        <fullName evidence="1">Aminoglycoside resistance protein</fullName>
    </submittedName>
</protein>
<dbReference type="InterPro" id="IPR006748">
    <property type="entry name" value="NH2Glyco/OHUrea_AB-resist_kin"/>
</dbReference>
<keyword evidence="2" id="KW-1185">Reference proteome</keyword>
<reference evidence="1 2" key="1">
    <citation type="submission" date="2018-09" db="EMBL/GenBank/DDBJ databases">
        <title>Genome sequencing of Nocardioides immobilis CCTCC AB 2017083 for comparison to Nocardioides silvaticus.</title>
        <authorList>
            <person name="Li C."/>
            <person name="Wang G."/>
        </authorList>
    </citation>
    <scope>NUCLEOTIDE SEQUENCE [LARGE SCALE GENOMIC DNA]</scope>
    <source>
        <strain evidence="1 2">CCTCC AB 2017083</strain>
    </source>
</reference>
<dbReference type="AlphaFoldDB" id="A0A417XW57"/>
<accession>A0A417XW57</accession>
<comment type="caution">
    <text evidence="1">The sequence shown here is derived from an EMBL/GenBank/DDBJ whole genome shotgun (WGS) entry which is preliminary data.</text>
</comment>
<proteinExistence type="predicted"/>
<dbReference type="SUPFAM" id="SSF56112">
    <property type="entry name" value="Protein kinase-like (PK-like)"/>
    <property type="match status" value="1"/>
</dbReference>
<sequence length="311" mass="34561">MTIPPGLDRQRSLGPAWEAWLDRLPGLATGLLDEWELSADGKSMHGFCSLVLPVRTPSGVAAVLKLHTDADAEESDHEHLALQRWRGRGAARLLRADPGRRALLLERLEPTDLSDRWDEEACEIVAGLYSRLHVPPMPQLREQASYVGRWAAALERDAHAVPVPRRLVDQTVSLARDLCAEPATAVIHADLHYENVLLGERGGEPAWLAIDPKPTNGDPHYEIEPMLRNRFEEYGGAIGGGSVRDGIRRRFHLLVDAAEFDEARARDWVVVRSILNVHWAYADAARAGRPLSAEERERVTCCITVAKAVQD</sequence>
<dbReference type="Proteomes" id="UP000283644">
    <property type="component" value="Unassembled WGS sequence"/>
</dbReference>
<organism evidence="1 2">
    <name type="scientific">Nocardioides immobilis</name>
    <dbReference type="NCBI Taxonomy" id="2049295"/>
    <lineage>
        <taxon>Bacteria</taxon>
        <taxon>Bacillati</taxon>
        <taxon>Actinomycetota</taxon>
        <taxon>Actinomycetes</taxon>
        <taxon>Propionibacteriales</taxon>
        <taxon>Nocardioidaceae</taxon>
        <taxon>Nocardioides</taxon>
    </lineage>
</organism>
<dbReference type="EMBL" id="QXGH01000031">
    <property type="protein sequence ID" value="RHW24613.1"/>
    <property type="molecule type" value="Genomic_DNA"/>
</dbReference>
<dbReference type="InterPro" id="IPR011009">
    <property type="entry name" value="Kinase-like_dom_sf"/>
</dbReference>
<dbReference type="OrthoDB" id="3638028at2"/>
<gene>
    <name evidence="1" type="ORF">D0Z08_23915</name>
</gene>
<dbReference type="Pfam" id="PF04655">
    <property type="entry name" value="APH_6_hur"/>
    <property type="match status" value="1"/>
</dbReference>
<evidence type="ECO:0000313" key="1">
    <source>
        <dbReference type="EMBL" id="RHW24613.1"/>
    </source>
</evidence>
<dbReference type="GO" id="GO:0016773">
    <property type="term" value="F:phosphotransferase activity, alcohol group as acceptor"/>
    <property type="evidence" value="ECO:0007669"/>
    <property type="project" value="InterPro"/>
</dbReference>